<organism evidence="1 2">
    <name type="scientific">Devosia elaeis</name>
    <dbReference type="NCBI Taxonomy" id="1770058"/>
    <lineage>
        <taxon>Bacteria</taxon>
        <taxon>Pseudomonadati</taxon>
        <taxon>Pseudomonadota</taxon>
        <taxon>Alphaproteobacteria</taxon>
        <taxon>Hyphomicrobiales</taxon>
        <taxon>Devosiaceae</taxon>
        <taxon>Devosia</taxon>
    </lineage>
</organism>
<dbReference type="EMBL" id="LVVY01000042">
    <property type="protein sequence ID" value="OAM80854.1"/>
    <property type="molecule type" value="Genomic_DNA"/>
</dbReference>
<dbReference type="InterPro" id="IPR017034">
    <property type="entry name" value="Abi_system_AbiD/AbiF"/>
</dbReference>
<evidence type="ECO:0000313" key="2">
    <source>
        <dbReference type="Proteomes" id="UP000078389"/>
    </source>
</evidence>
<sequence>MYGAVFVFYGKFLMSTYLKPYLPPAQQVALLQSRGMVITDQVKAEECLSRIGYYRLSAYWYPFRESQLVMQAGHQFEVVGDNFKAGTTFSSCLELYVFDKKLRMLVMDGLERIEVAVRTDIALLLGQHDRNAHRLGTLLHGNFAKKVNVNTGLTGHQKWLDKQDSLFRDSKEEFVKHFKSRYPQSHLPIWMAVELWDFGMLSHFFGGMKVADKDQIAALYQVTDGQTLESWLRSLNVIRNICAHHSRLWNKPLAITPKWPKGAAARQTG</sequence>
<gene>
    <name evidence="1" type="ORF">A3840_01715</name>
</gene>
<evidence type="ECO:0000313" key="1">
    <source>
        <dbReference type="EMBL" id="OAM80854.1"/>
    </source>
</evidence>
<reference evidence="1 2" key="1">
    <citation type="submission" date="2016-03" db="EMBL/GenBank/DDBJ databases">
        <title>Genome sequencing of Devosia sp. S37.</title>
        <authorList>
            <person name="Mohd Nor M."/>
        </authorList>
    </citation>
    <scope>NUCLEOTIDE SEQUENCE [LARGE SCALE GENOMIC DNA]</scope>
    <source>
        <strain evidence="1 2">S37</strain>
    </source>
</reference>
<dbReference type="PIRSF" id="PIRSF034934">
    <property type="entry name" value="AbiF_AbiD"/>
    <property type="match status" value="1"/>
</dbReference>
<dbReference type="InterPro" id="IPR011664">
    <property type="entry name" value="Abi_system_AbiD/AbiF-like"/>
</dbReference>
<comment type="caution">
    <text evidence="1">The sequence shown here is derived from an EMBL/GenBank/DDBJ whole genome shotgun (WGS) entry which is preliminary data.</text>
</comment>
<proteinExistence type="predicted"/>
<protein>
    <recommendedName>
        <fullName evidence="3">Abortive phage resistance protein</fullName>
    </recommendedName>
</protein>
<dbReference type="Pfam" id="PF07751">
    <property type="entry name" value="Abi_2"/>
    <property type="match status" value="1"/>
</dbReference>
<accession>A0A178I5Y3</accession>
<dbReference type="OrthoDB" id="5363652at2"/>
<dbReference type="AlphaFoldDB" id="A0A178I5Y3"/>
<evidence type="ECO:0008006" key="3">
    <source>
        <dbReference type="Google" id="ProtNLM"/>
    </source>
</evidence>
<keyword evidence="2" id="KW-1185">Reference proteome</keyword>
<name>A0A178I5Y3_9HYPH</name>
<dbReference type="Proteomes" id="UP000078389">
    <property type="component" value="Unassembled WGS sequence"/>
</dbReference>